<feature type="region of interest" description="Disordered" evidence="1">
    <location>
        <begin position="375"/>
        <end position="509"/>
    </location>
</feature>
<dbReference type="Proteomes" id="UP000076580">
    <property type="component" value="Chromosome 03"/>
</dbReference>
<gene>
    <name evidence="3" type="ORF">DCS_06432</name>
</gene>
<proteinExistence type="predicted"/>
<protein>
    <recommendedName>
        <fullName evidence="2">C2H2-type domain-containing protein</fullName>
    </recommendedName>
</protein>
<dbReference type="AlphaFoldDB" id="A0A151GBP9"/>
<evidence type="ECO:0000313" key="4">
    <source>
        <dbReference type="Proteomes" id="UP000076580"/>
    </source>
</evidence>
<reference evidence="3 4" key="1">
    <citation type="journal article" date="2016" name="Sci. Rep.">
        <title>Insights into Adaptations to a Near-Obligate Nematode Endoparasitic Lifestyle from the Finished Genome of Drechmeria coniospora.</title>
        <authorList>
            <person name="Zhang L."/>
            <person name="Zhou Z."/>
            <person name="Guo Q."/>
            <person name="Fokkens L."/>
            <person name="Miskei M."/>
            <person name="Pocsi I."/>
            <person name="Zhang W."/>
            <person name="Chen M."/>
            <person name="Wang L."/>
            <person name="Sun Y."/>
            <person name="Donzelli B.G."/>
            <person name="Gibson D.M."/>
            <person name="Nelson D.R."/>
            <person name="Luo J.G."/>
            <person name="Rep M."/>
            <person name="Liu H."/>
            <person name="Yang S."/>
            <person name="Wang J."/>
            <person name="Krasnoff S.B."/>
            <person name="Xu Y."/>
            <person name="Molnar I."/>
            <person name="Lin M."/>
        </authorList>
    </citation>
    <scope>NUCLEOTIDE SEQUENCE [LARGE SCALE GENOMIC DNA]</scope>
    <source>
        <strain evidence="3 4">ARSEF 6962</strain>
    </source>
</reference>
<organism evidence="3 4">
    <name type="scientific">Drechmeria coniospora</name>
    <name type="common">Nematophagous fungus</name>
    <name type="synonym">Meria coniospora</name>
    <dbReference type="NCBI Taxonomy" id="98403"/>
    <lineage>
        <taxon>Eukaryota</taxon>
        <taxon>Fungi</taxon>
        <taxon>Dikarya</taxon>
        <taxon>Ascomycota</taxon>
        <taxon>Pezizomycotina</taxon>
        <taxon>Sordariomycetes</taxon>
        <taxon>Hypocreomycetidae</taxon>
        <taxon>Hypocreales</taxon>
        <taxon>Ophiocordycipitaceae</taxon>
        <taxon>Drechmeria</taxon>
    </lineage>
</organism>
<dbReference type="EMBL" id="LAYC01000003">
    <property type="protein sequence ID" value="KYK54474.1"/>
    <property type="molecule type" value="Genomic_DNA"/>
</dbReference>
<keyword evidence="4" id="KW-1185">Reference proteome</keyword>
<feature type="compositionally biased region" description="Low complexity" evidence="1">
    <location>
        <begin position="400"/>
        <end position="409"/>
    </location>
</feature>
<name>A0A151GBP9_DRECN</name>
<dbReference type="InParanoid" id="A0A151GBP9"/>
<evidence type="ECO:0000256" key="1">
    <source>
        <dbReference type="SAM" id="MobiDB-lite"/>
    </source>
</evidence>
<sequence>MYHYRQADDANVRPLTDEDHRQLLLLVQRYGVPSLLCALTGSPDSSGASTFSTATLLSNPSAPSLAWTSSEASQCRSDGGSIHTRCTWPEPAAEWKAARHDPETTKMAGRSWLDSPGPVPSPLPLPLPLTLGDVTSRPSPRLVAPTTKKYQCPMCFLDANPVGFGRKSDFKKHLHNFHGSDVVWICRTKGCQLSFSTERSYSTHAKEAHRMRALPNSVARTELCAQVVFACGFDACRERLFEAHAADDAAATRDKLFEHIAKHFEDGLDVRRWEYNVLVQNLMRQTQVKHTWKTCIWPKEKRQQLSWCPRSSGDLRRMLKCRHLGNDNSTLVRLAYILGTAPFTAPSTPPPREIDVYFQLPYRSLCLIDTAGHSATSASSPKVEDDGASTFTLTKRRSSRSSLTQSVFRLPSRQGKRASRPPTPTAAPGPTAAPAPTQASVVAGANGGPGIATSLHGMSTVDSGDTVMADEPSSGPHPGTPFPIPNETAWPTDAPKLAPETPHGVPKQWDATPSGDATLVYAMHNALLMEQNPHQSWCPTDSLYSYSPQAGMSPAIYDYAINPSQLPTVRPATPVPHKRPASWGRVMSMESARPVKKAAACPPEMLHTTVLGT</sequence>
<dbReference type="RefSeq" id="XP_040653826.1">
    <property type="nucleotide sequence ID" value="XM_040803722.1"/>
</dbReference>
<dbReference type="PROSITE" id="PS00028">
    <property type="entry name" value="ZINC_FINGER_C2H2_1"/>
    <property type="match status" value="1"/>
</dbReference>
<evidence type="ECO:0000259" key="2">
    <source>
        <dbReference type="PROSITE" id="PS00028"/>
    </source>
</evidence>
<feature type="domain" description="C2H2-type" evidence="2">
    <location>
        <begin position="186"/>
        <end position="209"/>
    </location>
</feature>
<evidence type="ECO:0000313" key="3">
    <source>
        <dbReference type="EMBL" id="KYK54474.1"/>
    </source>
</evidence>
<dbReference type="InterPro" id="IPR013087">
    <property type="entry name" value="Znf_C2H2_type"/>
</dbReference>
<feature type="compositionally biased region" description="Pro residues" evidence="1">
    <location>
        <begin position="421"/>
        <end position="433"/>
    </location>
</feature>
<dbReference type="SMART" id="SM00355">
    <property type="entry name" value="ZnF_C2H2"/>
    <property type="match status" value="2"/>
</dbReference>
<dbReference type="STRING" id="98403.A0A151GBP9"/>
<dbReference type="GeneID" id="63719075"/>
<comment type="caution">
    <text evidence="3">The sequence shown here is derived from an EMBL/GenBank/DDBJ whole genome shotgun (WGS) entry which is preliminary data.</text>
</comment>
<accession>A0A151GBP9</accession>